<dbReference type="EMBL" id="CAAALY010270505">
    <property type="protein sequence ID" value="VEL41670.1"/>
    <property type="molecule type" value="Genomic_DNA"/>
</dbReference>
<dbReference type="Proteomes" id="UP000784294">
    <property type="component" value="Unassembled WGS sequence"/>
</dbReference>
<protein>
    <submittedName>
        <fullName evidence="2">Uncharacterized protein</fullName>
    </submittedName>
</protein>
<keyword evidence="3" id="KW-1185">Reference proteome</keyword>
<reference evidence="2" key="1">
    <citation type="submission" date="2018-11" db="EMBL/GenBank/DDBJ databases">
        <authorList>
            <consortium name="Pathogen Informatics"/>
        </authorList>
    </citation>
    <scope>NUCLEOTIDE SEQUENCE</scope>
</reference>
<evidence type="ECO:0000256" key="1">
    <source>
        <dbReference type="SAM" id="MobiDB-lite"/>
    </source>
</evidence>
<comment type="caution">
    <text evidence="2">The sequence shown here is derived from an EMBL/GenBank/DDBJ whole genome shotgun (WGS) entry which is preliminary data.</text>
</comment>
<sequence>MSMHFSRSHEVGVRIALQPTFAAKVQFDLANLECLRTLWPDRDSELDRTGQMAASRRPGHKQACPPLFHSHTLHTRPAPRQVEDADPTPAKAKGGRKMGPGESSSRPTGITTSASLASSAPVASGAAVAKTLRAN</sequence>
<feature type="region of interest" description="Disordered" evidence="1">
    <location>
        <begin position="42"/>
        <end position="135"/>
    </location>
</feature>
<evidence type="ECO:0000313" key="2">
    <source>
        <dbReference type="EMBL" id="VEL41670.1"/>
    </source>
</evidence>
<accession>A0A3S5FH16</accession>
<feature type="compositionally biased region" description="Polar residues" evidence="1">
    <location>
        <begin position="102"/>
        <end position="112"/>
    </location>
</feature>
<evidence type="ECO:0000313" key="3">
    <source>
        <dbReference type="Proteomes" id="UP000784294"/>
    </source>
</evidence>
<proteinExistence type="predicted"/>
<gene>
    <name evidence="2" type="ORF">PXEA_LOCUS35110</name>
</gene>
<feature type="compositionally biased region" description="Low complexity" evidence="1">
    <location>
        <begin position="113"/>
        <end position="129"/>
    </location>
</feature>
<name>A0A3S5FH16_9PLAT</name>
<dbReference type="AlphaFoldDB" id="A0A3S5FH16"/>
<organism evidence="2 3">
    <name type="scientific">Protopolystoma xenopodis</name>
    <dbReference type="NCBI Taxonomy" id="117903"/>
    <lineage>
        <taxon>Eukaryota</taxon>
        <taxon>Metazoa</taxon>
        <taxon>Spiralia</taxon>
        <taxon>Lophotrochozoa</taxon>
        <taxon>Platyhelminthes</taxon>
        <taxon>Monogenea</taxon>
        <taxon>Polyopisthocotylea</taxon>
        <taxon>Polystomatidea</taxon>
        <taxon>Polystomatidae</taxon>
        <taxon>Protopolystoma</taxon>
    </lineage>
</organism>